<evidence type="ECO:0000313" key="2">
    <source>
        <dbReference type="Proteomes" id="UP000466396"/>
    </source>
</evidence>
<evidence type="ECO:0000313" key="1">
    <source>
        <dbReference type="EMBL" id="BBX96079.1"/>
    </source>
</evidence>
<keyword evidence="2" id="KW-1185">Reference proteome</keyword>
<name>A0A1X1XQL2_9MYCO</name>
<dbReference type="Pfam" id="PF04230">
    <property type="entry name" value="PS_pyruv_trans"/>
    <property type="match status" value="1"/>
</dbReference>
<dbReference type="STRING" id="169765.AWC15_07590"/>
<dbReference type="KEGG" id="mlj:MLAC_13730"/>
<accession>A0A1X1XQL2</accession>
<sequence length="405" mass="43864">MVCGQWIRARSAACPARLGFEDLEEDVVVRILVDQSGYELLNLGDVAMLQVCVGRLKNLWPNADIDVLTRSPQRLRQFCPGATAVTPDISPRKSRRSDSRRLPGALWRADLVVSSGGGFINDVFWFHGKRVLTLLSLAQRLGKPTAMFSQGIGPLTHPKLTRLVTRIMPRLLVIGLREGLGSVPVLRARRVNPELIHVTGDDALLLATTPERPPTGTAIGLNMRVAPYSEIDSGLASRAGVVTAESASRRGVTALPLPVSRYQTTFDLDAIQNGASGRENGARRDADDILTPEELAERAARCRVVVTASYHAAVFGLAAGVPAVCVTNSRYYDLKFAGLGAQFPGGCHIVRPGPCFERELSDAIDRAWDASESDRDHMHSAAKAQIAQADHVYTRFKSLVAATAT</sequence>
<organism evidence="1 2">
    <name type="scientific">Mycobacterium lacus</name>
    <dbReference type="NCBI Taxonomy" id="169765"/>
    <lineage>
        <taxon>Bacteria</taxon>
        <taxon>Bacillati</taxon>
        <taxon>Actinomycetota</taxon>
        <taxon>Actinomycetes</taxon>
        <taxon>Mycobacteriales</taxon>
        <taxon>Mycobacteriaceae</taxon>
        <taxon>Mycobacterium</taxon>
    </lineage>
</organism>
<reference evidence="1 2" key="1">
    <citation type="journal article" date="2019" name="Emerg. Microbes Infect.">
        <title>Comprehensive subspecies identification of 175 nontuberculous mycobacteria species based on 7547 genomic profiles.</title>
        <authorList>
            <person name="Matsumoto Y."/>
            <person name="Kinjo T."/>
            <person name="Motooka D."/>
            <person name="Nabeya D."/>
            <person name="Jung N."/>
            <person name="Uechi K."/>
            <person name="Horii T."/>
            <person name="Iida T."/>
            <person name="Fujita J."/>
            <person name="Nakamura S."/>
        </authorList>
    </citation>
    <scope>NUCLEOTIDE SEQUENCE [LARGE SCALE GENOMIC DNA]</scope>
    <source>
        <strain evidence="1 2">JCM 15657</strain>
    </source>
</reference>
<dbReference type="PANTHER" id="PTHR36836:SF1">
    <property type="entry name" value="COLANIC ACID BIOSYNTHESIS PROTEIN WCAK"/>
    <property type="match status" value="1"/>
</dbReference>
<dbReference type="EMBL" id="AP022581">
    <property type="protein sequence ID" value="BBX96079.1"/>
    <property type="molecule type" value="Genomic_DNA"/>
</dbReference>
<dbReference type="PANTHER" id="PTHR36836">
    <property type="entry name" value="COLANIC ACID BIOSYNTHESIS PROTEIN WCAK"/>
    <property type="match status" value="1"/>
</dbReference>
<dbReference type="InterPro" id="IPR007345">
    <property type="entry name" value="Polysacch_pyruvyl_Trfase"/>
</dbReference>
<proteinExistence type="predicted"/>
<dbReference type="Proteomes" id="UP000466396">
    <property type="component" value="Chromosome"/>
</dbReference>
<protein>
    <submittedName>
        <fullName evidence="1">Uncharacterized protein</fullName>
    </submittedName>
</protein>
<gene>
    <name evidence="1" type="ORF">MLAC_13730</name>
</gene>
<dbReference type="AlphaFoldDB" id="A0A1X1XQL2"/>